<organism evidence="2 3">
    <name type="scientific">Vibrio owensii</name>
    <dbReference type="NCBI Taxonomy" id="696485"/>
    <lineage>
        <taxon>Bacteria</taxon>
        <taxon>Pseudomonadati</taxon>
        <taxon>Pseudomonadota</taxon>
        <taxon>Gammaproteobacteria</taxon>
        <taxon>Vibrionales</taxon>
        <taxon>Vibrionaceae</taxon>
        <taxon>Vibrio</taxon>
    </lineage>
</organism>
<sequence>MKEKPKKCEEIEMTTQQFNELRQKINELTASQLKSLQGDISHSLNKKESPLLSNEERDMLSKLFA</sequence>
<evidence type="ECO:0000256" key="1">
    <source>
        <dbReference type="SAM" id="MobiDB-lite"/>
    </source>
</evidence>
<dbReference type="EMBL" id="CAKMTQ010000074">
    <property type="protein sequence ID" value="CAH1542381.1"/>
    <property type="molecule type" value="Genomic_DNA"/>
</dbReference>
<name>A0AAU9QDG0_9VIBR</name>
<evidence type="ECO:0000313" key="2">
    <source>
        <dbReference type="EMBL" id="CAH1542381.1"/>
    </source>
</evidence>
<accession>A0AAU9QDG0</accession>
<evidence type="ECO:0000313" key="3">
    <source>
        <dbReference type="Proteomes" id="UP001295420"/>
    </source>
</evidence>
<protein>
    <submittedName>
        <fullName evidence="2">Uncharacterized protein</fullName>
    </submittedName>
</protein>
<reference evidence="2" key="1">
    <citation type="submission" date="2022-01" db="EMBL/GenBank/DDBJ databases">
        <authorList>
            <person name="Lagorce A."/>
        </authorList>
    </citation>
    <scope>NUCLEOTIDE SEQUENCE</scope>
    <source>
        <strain evidence="2">Th15_F1_D04</strain>
    </source>
</reference>
<proteinExistence type="predicted"/>
<dbReference type="Proteomes" id="UP001295420">
    <property type="component" value="Unassembled WGS sequence"/>
</dbReference>
<dbReference type="AlphaFoldDB" id="A0AAU9QDG0"/>
<gene>
    <name evidence="2" type="ORF">THF1D04_80057</name>
</gene>
<comment type="caution">
    <text evidence="2">The sequence shown here is derived from an EMBL/GenBank/DDBJ whole genome shotgun (WGS) entry which is preliminary data.</text>
</comment>
<feature type="region of interest" description="Disordered" evidence="1">
    <location>
        <begin position="46"/>
        <end position="65"/>
    </location>
</feature>